<comment type="caution">
    <text evidence="3">The sequence shown here is derived from an EMBL/GenBank/DDBJ whole genome shotgun (WGS) entry which is preliminary data.</text>
</comment>
<dbReference type="InterPro" id="IPR051002">
    <property type="entry name" value="UBA_autophagy_assoc_protein"/>
</dbReference>
<keyword evidence="1" id="KW-0175">Coiled coil</keyword>
<organism evidence="3 4">
    <name type="scientific">Ramazzottius varieornatus</name>
    <name type="common">Water bear</name>
    <name type="synonym">Tardigrade</name>
    <dbReference type="NCBI Taxonomy" id="947166"/>
    <lineage>
        <taxon>Eukaryota</taxon>
        <taxon>Metazoa</taxon>
        <taxon>Ecdysozoa</taxon>
        <taxon>Tardigrada</taxon>
        <taxon>Eutardigrada</taxon>
        <taxon>Parachela</taxon>
        <taxon>Hypsibioidea</taxon>
        <taxon>Ramazzottiidae</taxon>
        <taxon>Ramazzottius</taxon>
    </lineage>
</organism>
<sequence>MLTSELEELRTDQEESESRAHDAEVLLRKMEDEARRLEVENTAMKHQLEQLEAEKDQLVTWAHDIEMEAEQKQAALAGLEVLVAEQKKIIESYQKDKKSQGATTEFDIFGTTVQLQTDEITSGEAKTELQKLKTVLADFRRSMIGVLVSQNLIADIPSFPEQLRDTWNAASGAAEVTSDVKEHFAVLTDIIAQAFEHREAEHRAAFQALAQKKASEIERGVIGTDSSEDMRKVRLKLRQRVLELEVENSQMHDVLKTMTKLLEDKRANYEGQLSQKEENNKKQREEIRKMKDLAWALAEPLAKLREEGVARLGERKSLVDVLHLLQSVEQKVGKKIRTQDRKTAVPQMLVTGAHVVDPNAGQKHEHGEHGSALHDRPSSETAPHYGLNVKGLSRTQLPDDRSKESLQVPEVASRHEDSSHCVPVHVETADKDMSTSDRIGRAKTEITHFFLDPHNDWTVRSTTREVSFGHKVVQTSDDPNDANVAQLDENGQPLPTDGVLFLPSHGKINLYDTAFGTAKVNAHRSPTPSPRILARNAPPVMVGHIGLVPGTEMRPAGSGYASSPAMIHSFDKFVPHHSPLPEVSHYHLHENFSLEHNIAALPGFDTKHQIEAAASHIGTTVHGLFRDLAAKDPHEALHEHLLQRGGAFQQRRSSLELRPTPHSKSRMERDDGLRAITSHCDECGLSASRHSLVKTAPHPRPLQNGINQLEEQVHTGGHYYLAGSPPYYATPAFVRLPKEPGSPAGMNGQVYTPKVPPPDHATEQRLAARAAMDDAESILADLEKRLLQQVEDARHARTVKPDVSKESTQEDLEEDELRTLPSKPSTRLPGVESQLLDEVQKIRRARGRVSEVKVRLNMLENEAQYPAAMIHREARMVHSNTPKPRRHSLETLRKETKMIKDDIRALVRGHKQVASSNRRRSAEDAQDQDRRQRRLDMEQDRDRQMAEEKASRRKKIDNIDQTITKFVQPEIQLTEKPPDSAYVPDYDQPSSPLRMEGKGARPNDQVEVRARGKEKGGRAKFRRTDIPDYSLPNGSITEKLKYLHEERMAQAPRHLERMPENPLVRTPRGLEPLEGPVDLVPYNFPGSFISLGA</sequence>
<accession>A0A1D1VVL8</accession>
<evidence type="ECO:0000256" key="2">
    <source>
        <dbReference type="SAM" id="MobiDB-lite"/>
    </source>
</evidence>
<protein>
    <submittedName>
        <fullName evidence="3">Uncharacterized protein</fullName>
    </submittedName>
</protein>
<feature type="coiled-coil region" evidence="1">
    <location>
        <begin position="765"/>
        <end position="792"/>
    </location>
</feature>
<feature type="compositionally biased region" description="Basic and acidic residues" evidence="2">
    <location>
        <begin position="7"/>
        <end position="22"/>
    </location>
</feature>
<feature type="region of interest" description="Disordered" evidence="2">
    <location>
        <begin position="1010"/>
        <end position="1032"/>
    </location>
</feature>
<feature type="compositionally biased region" description="Basic and acidic residues" evidence="2">
    <location>
        <begin position="796"/>
        <end position="808"/>
    </location>
</feature>
<dbReference type="EMBL" id="BDGG01000012">
    <property type="protein sequence ID" value="GAV05522.1"/>
    <property type="molecule type" value="Genomic_DNA"/>
</dbReference>
<dbReference type="PANTHER" id="PTHR31915">
    <property type="entry name" value="SKICH DOMAIN-CONTAINING PROTEIN"/>
    <property type="match status" value="1"/>
</dbReference>
<feature type="region of interest" description="Disordered" evidence="2">
    <location>
        <begin position="796"/>
        <end position="829"/>
    </location>
</feature>
<dbReference type="AlphaFoldDB" id="A0A1D1VVL8"/>
<feature type="region of interest" description="Disordered" evidence="2">
    <location>
        <begin position="358"/>
        <end position="419"/>
    </location>
</feature>
<evidence type="ECO:0000256" key="1">
    <source>
        <dbReference type="SAM" id="Coils"/>
    </source>
</evidence>
<feature type="region of interest" description="Disordered" evidence="2">
    <location>
        <begin position="909"/>
        <end position="961"/>
    </location>
</feature>
<evidence type="ECO:0000313" key="4">
    <source>
        <dbReference type="Proteomes" id="UP000186922"/>
    </source>
</evidence>
<feature type="region of interest" description="Disordered" evidence="2">
    <location>
        <begin position="1"/>
        <end position="22"/>
    </location>
</feature>
<keyword evidence="4" id="KW-1185">Reference proteome</keyword>
<feature type="compositionally biased region" description="Basic and acidic residues" evidence="2">
    <location>
        <begin position="1010"/>
        <end position="1026"/>
    </location>
</feature>
<dbReference type="PANTHER" id="PTHR31915:SF6">
    <property type="entry name" value="SKICH DOMAIN-CONTAINING PROTEIN"/>
    <property type="match status" value="1"/>
</dbReference>
<gene>
    <name evidence="3" type="primary">RvY_15641</name>
    <name evidence="3" type="synonym">RvY_15641.1</name>
    <name evidence="3" type="ORF">RvY_15641-1</name>
</gene>
<evidence type="ECO:0000313" key="3">
    <source>
        <dbReference type="EMBL" id="GAV05522.1"/>
    </source>
</evidence>
<dbReference type="Proteomes" id="UP000186922">
    <property type="component" value="Unassembled WGS sequence"/>
</dbReference>
<name>A0A1D1VVL8_RAMVA</name>
<feature type="coiled-coil region" evidence="1">
    <location>
        <begin position="259"/>
        <end position="293"/>
    </location>
</feature>
<reference evidence="3 4" key="1">
    <citation type="journal article" date="2016" name="Nat. Commun.">
        <title>Extremotolerant tardigrade genome and improved radiotolerance of human cultured cells by tardigrade-unique protein.</title>
        <authorList>
            <person name="Hashimoto T."/>
            <person name="Horikawa D.D."/>
            <person name="Saito Y."/>
            <person name="Kuwahara H."/>
            <person name="Kozuka-Hata H."/>
            <person name="Shin-I T."/>
            <person name="Minakuchi Y."/>
            <person name="Ohishi K."/>
            <person name="Motoyama A."/>
            <person name="Aizu T."/>
            <person name="Enomoto A."/>
            <person name="Kondo K."/>
            <person name="Tanaka S."/>
            <person name="Hara Y."/>
            <person name="Koshikawa S."/>
            <person name="Sagara H."/>
            <person name="Miura T."/>
            <person name="Yokobori S."/>
            <person name="Miyagawa K."/>
            <person name="Suzuki Y."/>
            <person name="Kubo T."/>
            <person name="Oyama M."/>
            <person name="Kohara Y."/>
            <person name="Fujiyama A."/>
            <person name="Arakawa K."/>
            <person name="Katayama T."/>
            <person name="Toyoda A."/>
            <person name="Kunieda T."/>
        </authorList>
    </citation>
    <scope>NUCLEOTIDE SEQUENCE [LARGE SCALE GENOMIC DNA]</scope>
    <source>
        <strain evidence="3 4">YOKOZUNA-1</strain>
    </source>
</reference>
<feature type="compositionally biased region" description="Basic and acidic residues" evidence="2">
    <location>
        <begin position="362"/>
        <end position="378"/>
    </location>
</feature>
<feature type="compositionally biased region" description="Basic and acidic residues" evidence="2">
    <location>
        <begin position="920"/>
        <end position="950"/>
    </location>
</feature>
<proteinExistence type="predicted"/>